<gene>
    <name evidence="2" type="ORF">KME07_00900</name>
</gene>
<feature type="region of interest" description="Disordered" evidence="1">
    <location>
        <begin position="38"/>
        <end position="204"/>
    </location>
</feature>
<sequence>MKFQKNNSGIKTGTKTAKFMGMGIVGLSAALLIGLPSSAQGSAQGNSDSSSGGYANPGQSPAGSVDSPSDSVNYPTNPNYGEPQDGSTTSGFSSDAMRSDSTQPTGGEVRGPSAVGEGFPGPSEAPAGSPSSGTSIEDPTRRPSSNRDSSTSGTRGDSMNNQQMAPDDEVEGPSAVGEGFPGPSEAPAGSPSSGTSIEDPTRAN</sequence>
<organism evidence="2 3">
    <name type="scientific">Pegethrix bostrychoides GSE-TBD4-15B</name>
    <dbReference type="NCBI Taxonomy" id="2839662"/>
    <lineage>
        <taxon>Bacteria</taxon>
        <taxon>Bacillati</taxon>
        <taxon>Cyanobacteriota</taxon>
        <taxon>Cyanophyceae</taxon>
        <taxon>Oculatellales</taxon>
        <taxon>Oculatellaceae</taxon>
        <taxon>Pegethrix</taxon>
    </lineage>
</organism>
<evidence type="ECO:0000256" key="1">
    <source>
        <dbReference type="SAM" id="MobiDB-lite"/>
    </source>
</evidence>
<feature type="compositionally biased region" description="Low complexity" evidence="1">
    <location>
        <begin position="116"/>
        <end position="133"/>
    </location>
</feature>
<evidence type="ECO:0000313" key="2">
    <source>
        <dbReference type="EMBL" id="MBW4463985.1"/>
    </source>
</evidence>
<accession>A0A951P7V0</accession>
<protein>
    <submittedName>
        <fullName evidence="2">Uncharacterized protein</fullName>
    </submittedName>
</protein>
<reference evidence="2" key="2">
    <citation type="journal article" date="2022" name="Microbiol. Resour. Announc.">
        <title>Metagenome Sequencing to Explore Phylogenomics of Terrestrial Cyanobacteria.</title>
        <authorList>
            <person name="Ward R.D."/>
            <person name="Stajich J.E."/>
            <person name="Johansen J.R."/>
            <person name="Huntemann M."/>
            <person name="Clum A."/>
            <person name="Foster B."/>
            <person name="Foster B."/>
            <person name="Roux S."/>
            <person name="Palaniappan K."/>
            <person name="Varghese N."/>
            <person name="Mukherjee S."/>
            <person name="Reddy T.B.K."/>
            <person name="Daum C."/>
            <person name="Copeland A."/>
            <person name="Chen I.A."/>
            <person name="Ivanova N.N."/>
            <person name="Kyrpides N.C."/>
            <person name="Shapiro N."/>
            <person name="Eloe-Fadrosh E.A."/>
            <person name="Pietrasiak N."/>
        </authorList>
    </citation>
    <scope>NUCLEOTIDE SEQUENCE</scope>
    <source>
        <strain evidence="2">GSE-TBD4-15B</strain>
    </source>
</reference>
<feature type="compositionally biased region" description="Low complexity" evidence="1">
    <location>
        <begin position="177"/>
        <end position="194"/>
    </location>
</feature>
<reference evidence="2" key="1">
    <citation type="submission" date="2021-05" db="EMBL/GenBank/DDBJ databases">
        <authorList>
            <person name="Pietrasiak N."/>
            <person name="Ward R."/>
            <person name="Stajich J.E."/>
            <person name="Kurbessoian T."/>
        </authorList>
    </citation>
    <scope>NUCLEOTIDE SEQUENCE</scope>
    <source>
        <strain evidence="2">GSE-TBD4-15B</strain>
    </source>
</reference>
<feature type="compositionally biased region" description="Polar residues" evidence="1">
    <location>
        <begin position="38"/>
        <end position="93"/>
    </location>
</feature>
<dbReference type="EMBL" id="JAHHHV010000003">
    <property type="protein sequence ID" value="MBW4463985.1"/>
    <property type="molecule type" value="Genomic_DNA"/>
</dbReference>
<feature type="compositionally biased region" description="Polar residues" evidence="1">
    <location>
        <begin position="134"/>
        <end position="164"/>
    </location>
</feature>
<comment type="caution">
    <text evidence="2">The sequence shown here is derived from an EMBL/GenBank/DDBJ whole genome shotgun (WGS) entry which is preliminary data.</text>
</comment>
<dbReference type="AlphaFoldDB" id="A0A951P7V0"/>
<dbReference type="Proteomes" id="UP000707356">
    <property type="component" value="Unassembled WGS sequence"/>
</dbReference>
<name>A0A951P7V0_9CYAN</name>
<proteinExistence type="predicted"/>
<evidence type="ECO:0000313" key="3">
    <source>
        <dbReference type="Proteomes" id="UP000707356"/>
    </source>
</evidence>